<dbReference type="Proteomes" id="UP000037136">
    <property type="component" value="Unassembled WGS sequence"/>
</dbReference>
<feature type="region of interest" description="Disordered" evidence="1">
    <location>
        <begin position="138"/>
        <end position="180"/>
    </location>
</feature>
<proteinExistence type="predicted"/>
<dbReference type="Pfam" id="PF15159">
    <property type="entry name" value="PIG-Y"/>
    <property type="match status" value="1"/>
</dbReference>
<keyword evidence="2" id="KW-0812">Transmembrane</keyword>
<dbReference type="PANTHER" id="PTHR39400:SF1">
    <property type="entry name" value="PIG-P DOMAIN-CONTAINING PROTEIN"/>
    <property type="match status" value="1"/>
</dbReference>
<reference evidence="3 4" key="1">
    <citation type="journal article" date="2015" name="BMC Genomics">
        <title>Gene expression during zombie ant biting behavior reflects the complexity underlying fungal parasitic behavioral manipulation.</title>
        <authorList>
            <person name="de Bekker C."/>
            <person name="Ohm R.A."/>
            <person name="Loreto R.G."/>
            <person name="Sebastian A."/>
            <person name="Albert I."/>
            <person name="Merrow M."/>
            <person name="Brachmann A."/>
            <person name="Hughes D.P."/>
        </authorList>
    </citation>
    <scope>NUCLEOTIDE SEQUENCE [LARGE SCALE GENOMIC DNA]</scope>
    <source>
        <strain evidence="3 4">SC16a</strain>
    </source>
</reference>
<feature type="transmembrane region" description="Helical" evidence="2">
    <location>
        <begin position="233"/>
        <end position="261"/>
    </location>
</feature>
<dbReference type="AlphaFoldDB" id="A0A2A9PB48"/>
<dbReference type="PANTHER" id="PTHR39400">
    <property type="entry name" value="YALI0E29227P"/>
    <property type="match status" value="1"/>
</dbReference>
<accession>A0A2A9PB48</accession>
<evidence type="ECO:0000313" key="4">
    <source>
        <dbReference type="Proteomes" id="UP000037136"/>
    </source>
</evidence>
<keyword evidence="4" id="KW-1185">Reference proteome</keyword>
<feature type="transmembrane region" description="Helical" evidence="2">
    <location>
        <begin position="281"/>
        <end position="314"/>
    </location>
</feature>
<gene>
    <name evidence="3" type="ORF">XA68_14127</name>
</gene>
<protein>
    <submittedName>
        <fullName evidence="3">Uncharacterized protein</fullName>
    </submittedName>
</protein>
<dbReference type="OrthoDB" id="2157498at2759"/>
<evidence type="ECO:0000313" key="3">
    <source>
        <dbReference type="EMBL" id="PFH58123.1"/>
    </source>
</evidence>
<feature type="compositionally biased region" description="Low complexity" evidence="1">
    <location>
        <begin position="169"/>
        <end position="180"/>
    </location>
</feature>
<dbReference type="EMBL" id="LAZP02000326">
    <property type="protein sequence ID" value="PFH58123.1"/>
    <property type="molecule type" value="Genomic_DNA"/>
</dbReference>
<name>A0A2A9PB48_OPHUN</name>
<comment type="caution">
    <text evidence="3">The sequence shown here is derived from an EMBL/GenBank/DDBJ whole genome shotgun (WGS) entry which is preliminary data.</text>
</comment>
<dbReference type="InterPro" id="IPR029164">
    <property type="entry name" value="PIG-Y"/>
</dbReference>
<evidence type="ECO:0000256" key="1">
    <source>
        <dbReference type="SAM" id="MobiDB-lite"/>
    </source>
</evidence>
<dbReference type="STRING" id="268505.A0A2A9PB48"/>
<sequence length="357" mass="39245">MDAKKNNTDESADPTTSHRRAPSSSSLLSRLPFMRTPSESKLRADDEDGSAPAVSIAVQQYRTRRRRGSLRKVALLGRGAQRDKRDDRSLTIDTAAAADLDSESAMMEHDALGLKIPKLPPSVQDDSIVCQVTSATSSQLASAANNGDRDTERSNQYTSTTDEEDLLHMPSASSPPRASLSMSSGSESYFAAQALTDRRASFQQAKSPLSYSGISTNALPAPASDWDYSETEWWGWVVVTVTWFVFVMGMGSCLDVWSWAWDVGKTPYAPPELEDDPTLPIVGYYPALIIMTGVMAWVWVVVALFADACANYAWGFGMERYSREEGSAVVQWLRHMNRVRHSRSPAASPPNPYTARS</sequence>
<evidence type="ECO:0000256" key="2">
    <source>
        <dbReference type="SAM" id="Phobius"/>
    </source>
</evidence>
<feature type="region of interest" description="Disordered" evidence="1">
    <location>
        <begin position="1"/>
        <end position="52"/>
    </location>
</feature>
<feature type="compositionally biased region" description="Low complexity" evidence="1">
    <location>
        <begin position="22"/>
        <end position="32"/>
    </location>
</feature>
<organism evidence="3 4">
    <name type="scientific">Ophiocordyceps unilateralis</name>
    <name type="common">Zombie-ant fungus</name>
    <name type="synonym">Torrubia unilateralis</name>
    <dbReference type="NCBI Taxonomy" id="268505"/>
    <lineage>
        <taxon>Eukaryota</taxon>
        <taxon>Fungi</taxon>
        <taxon>Dikarya</taxon>
        <taxon>Ascomycota</taxon>
        <taxon>Pezizomycotina</taxon>
        <taxon>Sordariomycetes</taxon>
        <taxon>Hypocreomycetidae</taxon>
        <taxon>Hypocreales</taxon>
        <taxon>Ophiocordycipitaceae</taxon>
        <taxon>Ophiocordyceps</taxon>
    </lineage>
</organism>
<reference evidence="3 4" key="2">
    <citation type="journal article" date="2017" name="Sci. Rep.">
        <title>Ant-infecting Ophiocordyceps genomes reveal a high diversity of potential behavioral manipulation genes and a possible major role for enterotoxins.</title>
        <authorList>
            <person name="de Bekker C."/>
            <person name="Ohm R.A."/>
            <person name="Evans H.C."/>
            <person name="Brachmann A."/>
            <person name="Hughes D.P."/>
        </authorList>
    </citation>
    <scope>NUCLEOTIDE SEQUENCE [LARGE SCALE GENOMIC DNA]</scope>
    <source>
        <strain evidence="3 4">SC16a</strain>
    </source>
</reference>
<keyword evidence="2" id="KW-1133">Transmembrane helix</keyword>
<keyword evidence="2" id="KW-0472">Membrane</keyword>